<comment type="caution">
    <text evidence="3">The sequence shown here is derived from an EMBL/GenBank/DDBJ whole genome shotgun (WGS) entry which is preliminary data.</text>
</comment>
<dbReference type="SUPFAM" id="SSF140383">
    <property type="entry name" value="BSD domain-like"/>
    <property type="match status" value="1"/>
</dbReference>
<evidence type="ECO:0000313" key="4">
    <source>
        <dbReference type="Proteomes" id="UP001608902"/>
    </source>
</evidence>
<feature type="compositionally biased region" description="Basic and acidic residues" evidence="1">
    <location>
        <begin position="49"/>
        <end position="69"/>
    </location>
</feature>
<feature type="region of interest" description="Disordered" evidence="1">
    <location>
        <begin position="258"/>
        <end position="317"/>
    </location>
</feature>
<protein>
    <recommendedName>
        <fullName evidence="2">BSD domain-containing protein</fullName>
    </recommendedName>
</protein>
<dbReference type="InterPro" id="IPR035925">
    <property type="entry name" value="BSD_dom_sf"/>
</dbReference>
<dbReference type="PANTHER" id="PTHR16019:SF6">
    <property type="entry name" value="SYNAPSE-ASSOCIATED PROTEIN 1"/>
    <property type="match status" value="1"/>
</dbReference>
<dbReference type="InterPro" id="IPR051494">
    <property type="entry name" value="BSD_domain-containing"/>
</dbReference>
<name>A0ABD6ES24_9BILA</name>
<accession>A0ABD6ES24</accession>
<dbReference type="SMART" id="SM00751">
    <property type="entry name" value="BSD"/>
    <property type="match status" value="1"/>
</dbReference>
<proteinExistence type="predicted"/>
<keyword evidence="4" id="KW-1185">Reference proteome</keyword>
<evidence type="ECO:0000313" key="3">
    <source>
        <dbReference type="EMBL" id="MFH4980964.1"/>
    </source>
</evidence>
<dbReference type="EMBL" id="JBGFUD010006390">
    <property type="protein sequence ID" value="MFH4980964.1"/>
    <property type="molecule type" value="Genomic_DNA"/>
</dbReference>
<feature type="domain" description="BSD" evidence="2">
    <location>
        <begin position="205"/>
        <end position="247"/>
    </location>
</feature>
<feature type="region of interest" description="Disordered" evidence="1">
    <location>
        <begin position="17"/>
        <end position="80"/>
    </location>
</feature>
<dbReference type="InterPro" id="IPR005607">
    <property type="entry name" value="BSD_dom"/>
</dbReference>
<dbReference type="PANTHER" id="PTHR16019">
    <property type="entry name" value="SYNAPSE-ASSOCIATED PROTEIN"/>
    <property type="match status" value="1"/>
</dbReference>
<dbReference type="Proteomes" id="UP001608902">
    <property type="component" value="Unassembled WGS sequence"/>
</dbReference>
<evidence type="ECO:0000259" key="2">
    <source>
        <dbReference type="PROSITE" id="PS50858"/>
    </source>
</evidence>
<dbReference type="Gene3D" id="1.10.3970.10">
    <property type="entry name" value="BSD domain"/>
    <property type="match status" value="1"/>
</dbReference>
<sequence length="423" mass="48914">MMNVGSWFEQAKQATKKLSDMMYVPPVDSEPSTPTAVDEPAHNDGPQNENKEVIRSEPVEERTLKEDSISKNVSQDDTDVLQEREPQVLDIEAAKEAVETAKKMANSFFSFAKDATRKAAVTVGETAKVIHNVVSEKTFLGDFEREQQKFVEEVDMRKLSEGELPWRNLPDQAFAKKSILALSLDARNFLRDPPREAGLDPKKVEVIAALLLKEDPNLRKIRYQLVPKRITEEKFWNNYFYRVSLIRQSILGENNTVEDEPLCSKQLSDESEVEKRTGDIETRSKEEQHEEEQLTRDDKSEIEKTESEADREENLKKVKQIVMNNSEKQSENDWENEILSELTDYEMVNEQTNKSDDQWEKEIQDILDETPRLYVVPREHVSLSENKDRKEKYAEDECSKFATLIFLAKCDEKKFGSLPLLSR</sequence>
<feature type="compositionally biased region" description="Basic and acidic residues" evidence="1">
    <location>
        <begin position="273"/>
        <end position="316"/>
    </location>
</feature>
<dbReference type="PROSITE" id="PS50858">
    <property type="entry name" value="BSD"/>
    <property type="match status" value="1"/>
</dbReference>
<organism evidence="3 4">
    <name type="scientific">Gnathostoma spinigerum</name>
    <dbReference type="NCBI Taxonomy" id="75299"/>
    <lineage>
        <taxon>Eukaryota</taxon>
        <taxon>Metazoa</taxon>
        <taxon>Ecdysozoa</taxon>
        <taxon>Nematoda</taxon>
        <taxon>Chromadorea</taxon>
        <taxon>Rhabditida</taxon>
        <taxon>Spirurina</taxon>
        <taxon>Gnathostomatomorpha</taxon>
        <taxon>Gnathostomatoidea</taxon>
        <taxon>Gnathostomatidae</taxon>
        <taxon>Gnathostoma</taxon>
    </lineage>
</organism>
<reference evidence="3 4" key="1">
    <citation type="submission" date="2024-08" db="EMBL/GenBank/DDBJ databases">
        <title>Gnathostoma spinigerum genome.</title>
        <authorList>
            <person name="Gonzalez-Bertolin B."/>
            <person name="Monzon S."/>
            <person name="Zaballos A."/>
            <person name="Jimenez P."/>
            <person name="Dekumyoy P."/>
            <person name="Varona S."/>
            <person name="Cuesta I."/>
            <person name="Sumanam S."/>
            <person name="Adisakwattana P."/>
            <person name="Gasser R.B."/>
            <person name="Hernandez-Gonzalez A."/>
            <person name="Young N.D."/>
            <person name="Perteguer M.J."/>
        </authorList>
    </citation>
    <scope>NUCLEOTIDE SEQUENCE [LARGE SCALE GENOMIC DNA]</scope>
    <source>
        <strain evidence="3">AL3</strain>
        <tissue evidence="3">Liver</tissue>
    </source>
</reference>
<evidence type="ECO:0000256" key="1">
    <source>
        <dbReference type="SAM" id="MobiDB-lite"/>
    </source>
</evidence>
<gene>
    <name evidence="3" type="ORF">AB6A40_007673</name>
</gene>
<dbReference type="Pfam" id="PF03909">
    <property type="entry name" value="BSD"/>
    <property type="match status" value="1"/>
</dbReference>
<dbReference type="AlphaFoldDB" id="A0ABD6ES24"/>